<dbReference type="NCBIfam" id="TIGR04387">
    <property type="entry name" value="capsid_maj_N4"/>
    <property type="match status" value="1"/>
</dbReference>
<sequence>MAHFYNDPTGGNPSTVGTQLRDFYYARDAITEVAKEQYFSQLASVTDMPKHYGKRIKRYIYVPLLDDRNKNDQGIDATGVAIKDGNLYGSSKDVGFIAGKMPVLSETGGRVNRVGFVRKTLEGTFQNYGYFMEYSEDSLNFDTDEQLMQHINREMLKGANEISEALIQLDLLNNAGVTKYAGVATSAAEIGKDSIVTFEDLVNLVTDLDNNRTPKDTKIISGSTNIDTKTINAARLMYIGSELKNTLRKQTDFFNNPAFVGVQHYAAATKPLRGEIGSIDEFRIIVVPEMMKWAGAGQAATTGDGVHVTDGKVDVFPMLVVGSESFTTIGFQSDAKSVKFKIIHKKPGPEMATPADPYGKMGFMSIQWWYGFMVIRPERIALIKTAALI</sequence>
<evidence type="ECO:0008006" key="3">
    <source>
        <dbReference type="Google" id="ProtNLM"/>
    </source>
</evidence>
<evidence type="ECO:0000313" key="1">
    <source>
        <dbReference type="EMBL" id="QFR59695.1"/>
    </source>
</evidence>
<dbReference type="Proteomes" id="UP000326537">
    <property type="component" value="Segment"/>
</dbReference>
<reference evidence="1 2" key="1">
    <citation type="submission" date="2019-09" db="EMBL/GenBank/DDBJ databases">
        <title>The characteristics and genome analysis of VB_ApiP_XC38, a novel N4-like phage Infecting Acinetobacter pittii.</title>
        <authorList>
            <person name="Cheng M."/>
        </authorList>
    </citation>
    <scope>NUCLEOTIDE SEQUENCE [LARGE SCALE GENOMIC DNA]</scope>
</reference>
<accession>A0A5P8PR13</accession>
<proteinExistence type="predicted"/>
<dbReference type="EMBL" id="MN508356">
    <property type="protein sequence ID" value="QFR59695.1"/>
    <property type="molecule type" value="Genomic_DNA"/>
</dbReference>
<protein>
    <recommendedName>
        <fullName evidence="3">Major capsid protein</fullName>
    </recommendedName>
</protein>
<evidence type="ECO:0000313" key="2">
    <source>
        <dbReference type="Proteomes" id="UP000326537"/>
    </source>
</evidence>
<organism evidence="1 2">
    <name type="scientific">Acinetobacter phage VB_ApiP_XC38</name>
    <dbReference type="NCBI Taxonomy" id="2655002"/>
    <lineage>
        <taxon>Viruses</taxon>
        <taxon>Duplodnaviria</taxon>
        <taxon>Heunggongvirae</taxon>
        <taxon>Uroviricota</taxon>
        <taxon>Caudoviricetes</taxon>
        <taxon>Schitoviridae</taxon>
        <taxon>Exceevirus</taxon>
        <taxon>Exceevirus Xc38</taxon>
    </lineage>
</organism>
<gene>
    <name evidence="1" type="ORF">VBApiPXC38_08</name>
</gene>
<keyword evidence="2" id="KW-1185">Reference proteome</keyword>
<name>A0A5P8PR13_9CAUD</name>